<sequence>MAKWAHSDVLDGGLNAIRNNAIRMILIKAYTAGDSYATVVANAVCTVTMASGDYTLSGSANNPRVCTTGAKSGTASANSGATPDLHIAFTDNVSKVLWVTDETSDQVVTSGNTVNFPALTYTSNQPT</sequence>
<name>A0ABY0TK76_9PROT</name>
<evidence type="ECO:0000313" key="1">
    <source>
        <dbReference type="EMBL" id="SDQ73875.1"/>
    </source>
</evidence>
<proteinExistence type="predicted"/>
<dbReference type="EMBL" id="FNKY01000001">
    <property type="protein sequence ID" value="SDQ73875.1"/>
    <property type="molecule type" value="Genomic_DNA"/>
</dbReference>
<comment type="caution">
    <text evidence="1">The sequence shown here is derived from an EMBL/GenBank/DDBJ whole genome shotgun (WGS) entry which is preliminary data.</text>
</comment>
<gene>
    <name evidence="1" type="ORF">SAMN05216402_2090</name>
</gene>
<accession>A0ABY0TK76</accession>
<reference evidence="1 2" key="1">
    <citation type="submission" date="2016-10" db="EMBL/GenBank/DDBJ databases">
        <authorList>
            <person name="Varghese N."/>
            <person name="Submissions S."/>
        </authorList>
    </citation>
    <scope>NUCLEOTIDE SEQUENCE [LARGE SCALE GENOMIC DNA]</scope>
    <source>
        <strain evidence="1 2">Nl1</strain>
    </source>
</reference>
<organism evidence="1 2">
    <name type="scientific">Nitrosospira multiformis</name>
    <dbReference type="NCBI Taxonomy" id="1231"/>
    <lineage>
        <taxon>Bacteria</taxon>
        <taxon>Pseudomonadati</taxon>
        <taxon>Pseudomonadota</taxon>
        <taxon>Betaproteobacteria</taxon>
        <taxon>Nitrosomonadales</taxon>
        <taxon>Nitrosomonadaceae</taxon>
        <taxon>Nitrosospira</taxon>
    </lineage>
</organism>
<protein>
    <submittedName>
        <fullName evidence="1">Uncharacterized protein</fullName>
    </submittedName>
</protein>
<evidence type="ECO:0000313" key="2">
    <source>
        <dbReference type="Proteomes" id="UP000183471"/>
    </source>
</evidence>
<dbReference type="Proteomes" id="UP000183471">
    <property type="component" value="Unassembled WGS sequence"/>
</dbReference>
<keyword evidence="2" id="KW-1185">Reference proteome</keyword>
<dbReference type="RefSeq" id="WP_074632235.1">
    <property type="nucleotide sequence ID" value="NZ_FNKY01000001.1"/>
</dbReference>